<evidence type="ECO:0000256" key="1">
    <source>
        <dbReference type="ARBA" id="ARBA00004126"/>
    </source>
</evidence>
<reference evidence="7" key="1">
    <citation type="submission" date="2020-06" db="EMBL/GenBank/DDBJ databases">
        <authorList>
            <consortium name="Plant Systems Biology data submission"/>
        </authorList>
    </citation>
    <scope>NUCLEOTIDE SEQUENCE</scope>
    <source>
        <strain evidence="7">D6</strain>
    </source>
</reference>
<keyword evidence="5" id="KW-0539">Nucleus</keyword>
<dbReference type="PANTHER" id="PTHR12265">
    <property type="entry name" value="TRANSMEMBRANE PROTEIN 53"/>
    <property type="match status" value="1"/>
</dbReference>
<dbReference type="PANTHER" id="PTHR12265:SF30">
    <property type="entry name" value="TRANSMEMBRANE PROTEIN 53"/>
    <property type="match status" value="1"/>
</dbReference>
<gene>
    <name evidence="7" type="ORF">SEMRO_936_G222130.1</name>
</gene>
<dbReference type="EMBL" id="CAICTM010000934">
    <property type="protein sequence ID" value="CAB9518461.1"/>
    <property type="molecule type" value="Genomic_DNA"/>
</dbReference>
<evidence type="ECO:0000313" key="8">
    <source>
        <dbReference type="Proteomes" id="UP001153069"/>
    </source>
</evidence>
<evidence type="ECO:0000256" key="5">
    <source>
        <dbReference type="ARBA" id="ARBA00023242"/>
    </source>
</evidence>
<dbReference type="Pfam" id="PF05705">
    <property type="entry name" value="DUF829"/>
    <property type="match status" value="1"/>
</dbReference>
<evidence type="ECO:0000313" key="7">
    <source>
        <dbReference type="EMBL" id="CAB9518461.1"/>
    </source>
</evidence>
<dbReference type="Proteomes" id="UP001153069">
    <property type="component" value="Unassembled WGS sequence"/>
</dbReference>
<evidence type="ECO:0000256" key="2">
    <source>
        <dbReference type="ARBA" id="ARBA00022692"/>
    </source>
</evidence>
<dbReference type="AlphaFoldDB" id="A0A9N8EFT7"/>
<evidence type="ECO:0000256" key="6">
    <source>
        <dbReference type="ARBA" id="ARBA00037847"/>
    </source>
</evidence>
<dbReference type="GO" id="GO:0031965">
    <property type="term" value="C:nuclear membrane"/>
    <property type="evidence" value="ECO:0007669"/>
    <property type="project" value="UniProtKB-SubCell"/>
</dbReference>
<sequence length="287" mass="32021">MMKTARIHSIEFPKPIKPIKKPNALRKNVVMVEAAEKPEAIVILFGWFGANLKHVQKYTKAYNENTTFIRTVAGEMDVLTINKRNLTNLAMQVVKEAGKHLKANPGIPLVTHCFSNGGAVVVDRINQIIAADTENESIFLVREHLKLQVFDSGPVFPKGSSVLTAVDEGISNPIAKNVLKVCVSSADSIGLLSGGESSKGTKFWRRMKETRLERCRPAQAYVYSLEDNICDIDDLKDLISYRKELSPCSRISVLEFKTGVHCNLLREHESMYCEFVKGLVKNIQMAS</sequence>
<comment type="subcellular location">
    <subcellularLocation>
        <location evidence="6">Endomembrane system</location>
        <topology evidence="6">Single-pass membrane protein</topology>
    </subcellularLocation>
    <subcellularLocation>
        <location evidence="1">Nucleus membrane</location>
    </subcellularLocation>
</comment>
<protein>
    <submittedName>
        <fullName evidence="7">Transmembrane protein 53</fullName>
    </submittedName>
</protein>
<keyword evidence="8" id="KW-1185">Reference proteome</keyword>
<dbReference type="OrthoDB" id="77878at2759"/>
<evidence type="ECO:0000256" key="4">
    <source>
        <dbReference type="ARBA" id="ARBA00023136"/>
    </source>
</evidence>
<comment type="caution">
    <text evidence="7">The sequence shown here is derived from an EMBL/GenBank/DDBJ whole genome shotgun (WGS) entry which is preliminary data.</text>
</comment>
<evidence type="ECO:0000256" key="3">
    <source>
        <dbReference type="ARBA" id="ARBA00022989"/>
    </source>
</evidence>
<keyword evidence="2 7" id="KW-0812">Transmembrane</keyword>
<dbReference type="InterPro" id="IPR008547">
    <property type="entry name" value="DUF829_TMEM53"/>
</dbReference>
<organism evidence="7 8">
    <name type="scientific">Seminavis robusta</name>
    <dbReference type="NCBI Taxonomy" id="568900"/>
    <lineage>
        <taxon>Eukaryota</taxon>
        <taxon>Sar</taxon>
        <taxon>Stramenopiles</taxon>
        <taxon>Ochrophyta</taxon>
        <taxon>Bacillariophyta</taxon>
        <taxon>Bacillariophyceae</taxon>
        <taxon>Bacillariophycidae</taxon>
        <taxon>Naviculales</taxon>
        <taxon>Naviculaceae</taxon>
        <taxon>Seminavis</taxon>
    </lineage>
</organism>
<accession>A0A9N8EFT7</accession>
<proteinExistence type="predicted"/>
<keyword evidence="3" id="KW-1133">Transmembrane helix</keyword>
<keyword evidence="4" id="KW-0472">Membrane</keyword>
<name>A0A9N8EFT7_9STRA</name>